<dbReference type="InterPro" id="IPR006680">
    <property type="entry name" value="Amidohydro-rel"/>
</dbReference>
<sequence>MEWELIIKNGTIVTHEEKYEANLYIKDGKISVISTEDLGEGKRVIDAKGKYVLPGLIDTHVHSRDGGATHKEDFYHSTLSAAAGGITTVFEMPNTNPPVNNEENFNQQLENLSSKANVNFGMWAICLGKENLKDLSRLNELGIIGYKYFWGYALNLDNYQLVYNYHPELKNILPPLDDGEVYEIFEEVGKTNKMLAIHAENSALIKTLTNRYKNDSNNYEDLLKARPSLAEELTVQTGIRMAKETGARLHILHISSGKTVGYIKKAQEEGLPITGETCPHYLYLDASMYDELGNMLKVFPPIKYKEDQELLWEGLQNGTITSVCSDHAPHTAEDKQLDLWEAPAGMCGVQHLVPLMLDAVSTGKISLNQLVSMLSYKPALEHGIASRKGVIRVGSDADITIVDLSKETVIRTKDLLSKSKVTAFDGFRVKGLPVYTIVNGHVVMEDGQVIETLKGQFIKA</sequence>
<evidence type="ECO:0000313" key="3">
    <source>
        <dbReference type="Proteomes" id="UP000276349"/>
    </source>
</evidence>
<organism evidence="2 3">
    <name type="scientific">Lysinibacillus telephonicus</name>
    <dbReference type="NCBI Taxonomy" id="1714840"/>
    <lineage>
        <taxon>Bacteria</taxon>
        <taxon>Bacillati</taxon>
        <taxon>Bacillota</taxon>
        <taxon>Bacilli</taxon>
        <taxon>Bacillales</taxon>
        <taxon>Bacillaceae</taxon>
        <taxon>Lysinibacillus</taxon>
    </lineage>
</organism>
<dbReference type="RefSeq" id="WP_126293556.1">
    <property type="nucleotide sequence ID" value="NZ_CP155468.1"/>
</dbReference>
<evidence type="ECO:0000259" key="1">
    <source>
        <dbReference type="Pfam" id="PF01979"/>
    </source>
</evidence>
<dbReference type="EMBL" id="RXNR01000012">
    <property type="protein sequence ID" value="RTQ94328.1"/>
    <property type="molecule type" value="Genomic_DNA"/>
</dbReference>
<dbReference type="SUPFAM" id="SSF51556">
    <property type="entry name" value="Metallo-dependent hydrolases"/>
    <property type="match status" value="1"/>
</dbReference>
<dbReference type="PANTHER" id="PTHR43668">
    <property type="entry name" value="ALLANTOINASE"/>
    <property type="match status" value="1"/>
</dbReference>
<dbReference type="InterPro" id="IPR032466">
    <property type="entry name" value="Metal_Hydrolase"/>
</dbReference>
<feature type="domain" description="Amidohydrolase-related" evidence="1">
    <location>
        <begin position="51"/>
        <end position="443"/>
    </location>
</feature>
<dbReference type="GO" id="GO:0005737">
    <property type="term" value="C:cytoplasm"/>
    <property type="evidence" value="ECO:0007669"/>
    <property type="project" value="TreeGrafter"/>
</dbReference>
<accession>A0A431UUU7</accession>
<proteinExistence type="predicted"/>
<dbReference type="Pfam" id="PF01979">
    <property type="entry name" value="Amidohydro_1"/>
    <property type="match status" value="1"/>
</dbReference>
<evidence type="ECO:0000313" key="2">
    <source>
        <dbReference type="EMBL" id="RTQ94328.1"/>
    </source>
</evidence>
<comment type="caution">
    <text evidence="2">The sequence shown here is derived from an EMBL/GenBank/DDBJ whole genome shotgun (WGS) entry which is preliminary data.</text>
</comment>
<dbReference type="InterPro" id="IPR011059">
    <property type="entry name" value="Metal-dep_hydrolase_composite"/>
</dbReference>
<dbReference type="AlphaFoldDB" id="A0A431UUU7"/>
<reference evidence="2 3" key="1">
    <citation type="submission" date="2018-12" db="EMBL/GenBank/DDBJ databases">
        <authorList>
            <person name="Yu L."/>
        </authorList>
    </citation>
    <scope>NUCLEOTIDE SEQUENCE [LARGE SCALE GENOMIC DNA]</scope>
    <source>
        <strain evidence="2 3">S5H2222</strain>
    </source>
</reference>
<keyword evidence="3" id="KW-1185">Reference proteome</keyword>
<dbReference type="Proteomes" id="UP000276349">
    <property type="component" value="Unassembled WGS sequence"/>
</dbReference>
<dbReference type="Gene3D" id="2.30.40.10">
    <property type="entry name" value="Urease, subunit C, domain 1"/>
    <property type="match status" value="1"/>
</dbReference>
<protein>
    <submittedName>
        <fullName evidence="2">Allantoinase</fullName>
    </submittedName>
</protein>
<name>A0A431UUU7_9BACI</name>
<dbReference type="Gene3D" id="3.20.20.140">
    <property type="entry name" value="Metal-dependent hydrolases"/>
    <property type="match status" value="1"/>
</dbReference>
<dbReference type="GO" id="GO:0006145">
    <property type="term" value="P:purine nucleobase catabolic process"/>
    <property type="evidence" value="ECO:0007669"/>
    <property type="project" value="TreeGrafter"/>
</dbReference>
<gene>
    <name evidence="2" type="ORF">EKG35_06105</name>
</gene>
<dbReference type="SUPFAM" id="SSF51338">
    <property type="entry name" value="Composite domain of metallo-dependent hydrolases"/>
    <property type="match status" value="1"/>
</dbReference>
<dbReference type="GO" id="GO:0004038">
    <property type="term" value="F:allantoinase activity"/>
    <property type="evidence" value="ECO:0007669"/>
    <property type="project" value="TreeGrafter"/>
</dbReference>
<dbReference type="PANTHER" id="PTHR43668:SF2">
    <property type="entry name" value="ALLANTOINASE"/>
    <property type="match status" value="1"/>
</dbReference>
<dbReference type="NCBIfam" id="TIGR00857">
    <property type="entry name" value="pyrC_multi"/>
    <property type="match status" value="1"/>
</dbReference>
<dbReference type="InterPro" id="IPR050138">
    <property type="entry name" value="DHOase/Allantoinase_Hydrolase"/>
</dbReference>
<dbReference type="OrthoDB" id="9765462at2"/>